<feature type="region of interest" description="Disordered" evidence="2">
    <location>
        <begin position="120"/>
        <end position="140"/>
    </location>
</feature>
<feature type="domain" description="CCHC-type" evidence="3">
    <location>
        <begin position="357"/>
        <end position="373"/>
    </location>
</feature>
<evidence type="ECO:0000313" key="5">
    <source>
        <dbReference type="Proteomes" id="UP001258017"/>
    </source>
</evidence>
<dbReference type="GO" id="GO:0003676">
    <property type="term" value="F:nucleic acid binding"/>
    <property type="evidence" value="ECO:0007669"/>
    <property type="project" value="InterPro"/>
</dbReference>
<reference evidence="4" key="2">
    <citation type="journal article" date="2023" name="Commun. Biol.">
        <title>Intrasexual cuticular hydrocarbon dimorphism in a wasp sheds light on hydrocarbon biosynthesis genes in Hymenoptera.</title>
        <authorList>
            <person name="Moris V.C."/>
            <person name="Podsiadlowski L."/>
            <person name="Martin S."/>
            <person name="Oeyen J.P."/>
            <person name="Donath A."/>
            <person name="Petersen M."/>
            <person name="Wilbrandt J."/>
            <person name="Misof B."/>
            <person name="Liedtke D."/>
            <person name="Thamm M."/>
            <person name="Scheiner R."/>
            <person name="Schmitt T."/>
            <person name="Niehuis O."/>
        </authorList>
    </citation>
    <scope>NUCLEOTIDE SEQUENCE</scope>
    <source>
        <strain evidence="4">GBR_01_08_01A</strain>
    </source>
</reference>
<feature type="domain" description="CCHC-type" evidence="3">
    <location>
        <begin position="338"/>
        <end position="353"/>
    </location>
</feature>
<dbReference type="Proteomes" id="UP001258017">
    <property type="component" value="Unassembled WGS sequence"/>
</dbReference>
<dbReference type="PANTHER" id="PTHR47326">
    <property type="entry name" value="TRANSPOSABLE ELEMENT TC3 TRANSPOSASE-LIKE PROTEIN"/>
    <property type="match status" value="1"/>
</dbReference>
<proteinExistence type="predicted"/>
<dbReference type="Gene3D" id="4.10.60.10">
    <property type="entry name" value="Zinc finger, CCHC-type"/>
    <property type="match status" value="1"/>
</dbReference>
<dbReference type="InterPro" id="IPR036875">
    <property type="entry name" value="Znf_CCHC_sf"/>
</dbReference>
<dbReference type="InterPro" id="IPR021109">
    <property type="entry name" value="Peptidase_aspartic_dom_sf"/>
</dbReference>
<keyword evidence="1" id="KW-0862">Zinc</keyword>
<comment type="caution">
    <text evidence="4">The sequence shown here is derived from an EMBL/GenBank/DDBJ whole genome shotgun (WGS) entry which is preliminary data.</text>
</comment>
<reference evidence="4" key="1">
    <citation type="submission" date="2021-08" db="EMBL/GenBank/DDBJ databases">
        <authorList>
            <person name="Misof B."/>
            <person name="Oliver O."/>
            <person name="Podsiadlowski L."/>
            <person name="Donath A."/>
            <person name="Peters R."/>
            <person name="Mayer C."/>
            <person name="Rust J."/>
            <person name="Gunkel S."/>
            <person name="Lesny P."/>
            <person name="Martin S."/>
            <person name="Oeyen J.P."/>
            <person name="Petersen M."/>
            <person name="Panagiotis P."/>
            <person name="Wilbrandt J."/>
            <person name="Tanja T."/>
        </authorList>
    </citation>
    <scope>NUCLEOTIDE SEQUENCE</scope>
    <source>
        <strain evidence="4">GBR_01_08_01A</strain>
        <tissue evidence="4">Thorax + abdomen</tissue>
    </source>
</reference>
<dbReference type="PANTHER" id="PTHR47326:SF1">
    <property type="entry name" value="HTH PSQ-TYPE DOMAIN-CONTAINING PROTEIN"/>
    <property type="match status" value="1"/>
</dbReference>
<feature type="compositionally biased region" description="Basic and acidic residues" evidence="2">
    <location>
        <begin position="126"/>
        <end position="138"/>
    </location>
</feature>
<sequence length="834" mass="95131">MDRLQLDSMSLEQLRIEAARLELPVTGSRERLIDTLAEHYERFTPLDDVDNATGHTGSVDVNNIGMSDRPLSIQNENNTISISSNESLREVLVAMSSFLTQQRELASRISDLIQKTTDTRTTTNVHVERERPRYEETRGPPTEQRILASIQPGHAVQLIVSQIPEFAGTDEENVRQWILRVDKVAAIHGASDDVVLLAASSKLARYAKRWYEQQNSSCCESWSALKEGLLNFFDRSVPYSTALKRIEERKWDFAKESFDEYALEKLSLMYRLNLPEDDQISLLTAGINNMSIRAVALSQKDNNVHIFLDRMRRVTQGLTHTQSRSSPRNSNSAKDSGCRNCNRRGHTARQCTSPEIKCFYCREKGHQKWDCPKLKKRTGQPPSSHQGSPSTSTSSATTSSNQRVVATVTASDTLRLNSPFVIITRINDIIIDLEALIDTGSPVSFIKFETYKKLFGPCLEGVAEAKENYTAINNNPLDVIGIIEVKLQLEQLPRILPVRLRVVKERSFPFDVILGRDFLHAEKLTLIYEPCEAIEEKNSDNILAYDINRINLVEDGSEIESTVDNLEIDFGLDVKEKLKEVILEAENSNGEIVDDDYCVSVRLRDDSVYAYAPRKFAYQERVQIREIIDKLMQRGIVKPSTSPYCARLIDDHTTMRYSKEDKIDMIFVYGESRQCLREAVRLYKDRFPNRNCPSVSVYHNLIKKFREIGSVDDKKQTKVKSVTNETTKINVLAAVNENPNTSTRQIARGSGISQSSVVRKLQAEKFHPFHLSLHQELHGTDFENRVNFCQWGLRQLTDNSAFFNKVLFTDEASFTNQGRINLRNMHYWSVENPR</sequence>
<keyword evidence="1" id="KW-0479">Metal-binding</keyword>
<evidence type="ECO:0000256" key="2">
    <source>
        <dbReference type="SAM" id="MobiDB-lite"/>
    </source>
</evidence>
<gene>
    <name evidence="4" type="ORF">KPH14_012645</name>
</gene>
<dbReference type="SUPFAM" id="SSF50630">
    <property type="entry name" value="Acid proteases"/>
    <property type="match status" value="1"/>
</dbReference>
<keyword evidence="5" id="KW-1185">Reference proteome</keyword>
<dbReference type="SUPFAM" id="SSF57756">
    <property type="entry name" value="Retrovirus zinc finger-like domains"/>
    <property type="match status" value="1"/>
</dbReference>
<feature type="region of interest" description="Disordered" evidence="2">
    <location>
        <begin position="317"/>
        <end position="346"/>
    </location>
</feature>
<feature type="compositionally biased region" description="Low complexity" evidence="2">
    <location>
        <begin position="379"/>
        <end position="400"/>
    </location>
</feature>
<dbReference type="AlphaFoldDB" id="A0AAD9REV8"/>
<protein>
    <recommendedName>
        <fullName evidence="3">CCHC-type domain-containing protein</fullName>
    </recommendedName>
</protein>
<dbReference type="InterPro" id="IPR032135">
    <property type="entry name" value="DUF4817"/>
</dbReference>
<name>A0AAD9REV8_9HYME</name>
<dbReference type="Pfam" id="PF16087">
    <property type="entry name" value="DUF4817"/>
    <property type="match status" value="1"/>
</dbReference>
<evidence type="ECO:0000256" key="1">
    <source>
        <dbReference type="PROSITE-ProRule" id="PRU00047"/>
    </source>
</evidence>
<accession>A0AAD9REV8</accession>
<evidence type="ECO:0000313" key="4">
    <source>
        <dbReference type="EMBL" id="KAK2578394.1"/>
    </source>
</evidence>
<dbReference type="GO" id="GO:0008270">
    <property type="term" value="F:zinc ion binding"/>
    <property type="evidence" value="ECO:0007669"/>
    <property type="project" value="UniProtKB-KW"/>
</dbReference>
<dbReference type="InterPro" id="IPR001878">
    <property type="entry name" value="Znf_CCHC"/>
</dbReference>
<evidence type="ECO:0000259" key="3">
    <source>
        <dbReference type="PROSITE" id="PS50158"/>
    </source>
</evidence>
<keyword evidence="1" id="KW-0863">Zinc-finger</keyword>
<dbReference type="SMART" id="SM00343">
    <property type="entry name" value="ZnF_C2HC"/>
    <property type="match status" value="2"/>
</dbReference>
<organism evidence="4 5">
    <name type="scientific">Odynerus spinipes</name>
    <dbReference type="NCBI Taxonomy" id="1348599"/>
    <lineage>
        <taxon>Eukaryota</taxon>
        <taxon>Metazoa</taxon>
        <taxon>Ecdysozoa</taxon>
        <taxon>Arthropoda</taxon>
        <taxon>Hexapoda</taxon>
        <taxon>Insecta</taxon>
        <taxon>Pterygota</taxon>
        <taxon>Neoptera</taxon>
        <taxon>Endopterygota</taxon>
        <taxon>Hymenoptera</taxon>
        <taxon>Apocrita</taxon>
        <taxon>Aculeata</taxon>
        <taxon>Vespoidea</taxon>
        <taxon>Vespidae</taxon>
        <taxon>Eumeninae</taxon>
        <taxon>Odynerus</taxon>
    </lineage>
</organism>
<dbReference type="EMBL" id="JAIFRP010000341">
    <property type="protein sequence ID" value="KAK2578394.1"/>
    <property type="molecule type" value="Genomic_DNA"/>
</dbReference>
<dbReference type="CDD" id="cd00303">
    <property type="entry name" value="retropepsin_like"/>
    <property type="match status" value="1"/>
</dbReference>
<feature type="region of interest" description="Disordered" evidence="2">
    <location>
        <begin position="372"/>
        <end position="402"/>
    </location>
</feature>
<feature type="compositionally biased region" description="Polar residues" evidence="2">
    <location>
        <begin position="317"/>
        <end position="334"/>
    </location>
</feature>
<dbReference type="Pfam" id="PF00098">
    <property type="entry name" value="zf-CCHC"/>
    <property type="match status" value="2"/>
</dbReference>
<dbReference type="PROSITE" id="PS50158">
    <property type="entry name" value="ZF_CCHC"/>
    <property type="match status" value="2"/>
</dbReference>
<dbReference type="Gene3D" id="2.40.70.10">
    <property type="entry name" value="Acid Proteases"/>
    <property type="match status" value="1"/>
</dbReference>